<proteinExistence type="predicted"/>
<dbReference type="EMBL" id="CP099431">
    <property type="protein sequence ID" value="USW59627.1"/>
    <property type="molecule type" value="Genomic_DNA"/>
</dbReference>
<keyword evidence="2" id="KW-1185">Reference proteome</keyword>
<dbReference type="Proteomes" id="UP001056384">
    <property type="component" value="Chromosome 14"/>
</dbReference>
<sequence>MAKDMVALHSPTHKRVPRVLLSEHMSTSFVSEENEAAATAIDCAYCGDKSTVQDVCTTIKRFLYDNYVALKVNHEISGYEKAACAAAIERVDIADYTGPPKDAGYYNIDEVHLQDSPPGPSRGMTSQQQHCHPARSLPLSLLPKQLYMSTANLYRLQLLQYQE</sequence>
<reference evidence="1" key="1">
    <citation type="submission" date="2022-06" db="EMBL/GenBank/DDBJ databases">
        <title>Complete genome sequences of two strains of the flax pathogen Septoria linicola.</title>
        <authorList>
            <person name="Lapalu N."/>
            <person name="Simon A."/>
            <person name="Demenou B."/>
            <person name="Paumier D."/>
            <person name="Guillot M.-P."/>
            <person name="Gout L."/>
            <person name="Valade R."/>
        </authorList>
    </citation>
    <scope>NUCLEOTIDE SEQUENCE</scope>
    <source>
        <strain evidence="1">SE15195</strain>
    </source>
</reference>
<evidence type="ECO:0000313" key="2">
    <source>
        <dbReference type="Proteomes" id="UP001056384"/>
    </source>
</evidence>
<dbReference type="AlphaFoldDB" id="A0A9Q9ER81"/>
<gene>
    <name evidence="1" type="ORF">Slin15195_G129460</name>
</gene>
<dbReference type="Pfam" id="PF23563">
    <property type="entry name" value="TRIP13_N"/>
    <property type="match status" value="1"/>
</dbReference>
<organism evidence="1 2">
    <name type="scientific">Septoria linicola</name>
    <dbReference type="NCBI Taxonomy" id="215465"/>
    <lineage>
        <taxon>Eukaryota</taxon>
        <taxon>Fungi</taxon>
        <taxon>Dikarya</taxon>
        <taxon>Ascomycota</taxon>
        <taxon>Pezizomycotina</taxon>
        <taxon>Dothideomycetes</taxon>
        <taxon>Dothideomycetidae</taxon>
        <taxon>Mycosphaerellales</taxon>
        <taxon>Mycosphaerellaceae</taxon>
        <taxon>Septoria</taxon>
    </lineage>
</organism>
<evidence type="ECO:0000313" key="1">
    <source>
        <dbReference type="EMBL" id="USW59627.1"/>
    </source>
</evidence>
<protein>
    <submittedName>
        <fullName evidence="1">Uncharacterized protein</fullName>
    </submittedName>
</protein>
<name>A0A9Q9ER81_9PEZI</name>
<accession>A0A9Q9ER81</accession>